<reference evidence="3 4" key="1">
    <citation type="submission" date="2018-05" db="EMBL/GenBank/DDBJ databases">
        <title>Genomic analysis of Gracilibacillus dipsosauri DD1 reveals novel features of a salt-tolerant amylase.</title>
        <authorList>
            <person name="Deutch C.E."/>
            <person name="Yang S."/>
        </authorList>
    </citation>
    <scope>NUCLEOTIDE SEQUENCE [LARGE SCALE GENOMIC DNA]</scope>
    <source>
        <strain evidence="3 4">DD1</strain>
    </source>
</reference>
<evidence type="ECO:0000313" key="3">
    <source>
        <dbReference type="EMBL" id="PWU69384.1"/>
    </source>
</evidence>
<keyword evidence="2" id="KW-0472">Membrane</keyword>
<feature type="compositionally biased region" description="Acidic residues" evidence="1">
    <location>
        <begin position="167"/>
        <end position="180"/>
    </location>
</feature>
<feature type="compositionally biased region" description="Basic residues" evidence="1">
    <location>
        <begin position="234"/>
        <end position="244"/>
    </location>
</feature>
<sequence length="244" mass="27613">MEERKLKFNQDSLALYVTIAVGMTLLIGVGWIGKSYLDGKTVFNNSTIKEKISNSHTYNIASSSFLSPMGINDDLFSEEKVETKTPDDELENETAVFEEKIGNEEEEQYYYPTNEQESTWNYQPTPEASYNSYPSEKDNDPESNSTDSFDEKTVQSSPENSSSDSTDKEEEDIPTEDLDDSTNPTEQEPEESPNENPDNPENQENPEDPNQGTEDPQIPEDQDPKKEPKNNKQTNHKKSNGSDQ</sequence>
<accession>A0A317L2B2</accession>
<feature type="compositionally biased region" description="Low complexity" evidence="1">
    <location>
        <begin position="194"/>
        <end position="203"/>
    </location>
</feature>
<feature type="transmembrane region" description="Helical" evidence="2">
    <location>
        <begin position="12"/>
        <end position="33"/>
    </location>
</feature>
<feature type="region of interest" description="Disordered" evidence="1">
    <location>
        <begin position="113"/>
        <end position="244"/>
    </location>
</feature>
<dbReference type="AlphaFoldDB" id="A0A317L2B2"/>
<evidence type="ECO:0000256" key="1">
    <source>
        <dbReference type="SAM" id="MobiDB-lite"/>
    </source>
</evidence>
<evidence type="ECO:0000313" key="4">
    <source>
        <dbReference type="Proteomes" id="UP000245624"/>
    </source>
</evidence>
<dbReference type="RefSeq" id="WP_146202424.1">
    <property type="nucleotide sequence ID" value="NZ_QGTD01000005.1"/>
</dbReference>
<evidence type="ECO:0000256" key="2">
    <source>
        <dbReference type="SAM" id="Phobius"/>
    </source>
</evidence>
<protein>
    <submittedName>
        <fullName evidence="3">Uncharacterized protein</fullName>
    </submittedName>
</protein>
<name>A0A317L2B2_9BACI</name>
<keyword evidence="2" id="KW-0812">Transmembrane</keyword>
<proteinExistence type="predicted"/>
<dbReference type="EMBL" id="QGTD01000005">
    <property type="protein sequence ID" value="PWU69384.1"/>
    <property type="molecule type" value="Genomic_DNA"/>
</dbReference>
<keyword evidence="2" id="KW-1133">Transmembrane helix</keyword>
<dbReference type="OrthoDB" id="2974803at2"/>
<gene>
    <name evidence="3" type="ORF">DLJ74_05240</name>
</gene>
<keyword evidence="4" id="KW-1185">Reference proteome</keyword>
<comment type="caution">
    <text evidence="3">The sequence shown here is derived from an EMBL/GenBank/DDBJ whole genome shotgun (WGS) entry which is preliminary data.</text>
</comment>
<organism evidence="3 4">
    <name type="scientific">Gracilibacillus dipsosauri</name>
    <dbReference type="NCBI Taxonomy" id="178340"/>
    <lineage>
        <taxon>Bacteria</taxon>
        <taxon>Bacillati</taxon>
        <taxon>Bacillota</taxon>
        <taxon>Bacilli</taxon>
        <taxon>Bacillales</taxon>
        <taxon>Bacillaceae</taxon>
        <taxon>Gracilibacillus</taxon>
    </lineage>
</organism>
<feature type="compositionally biased region" description="Polar residues" evidence="1">
    <location>
        <begin position="113"/>
        <end position="134"/>
    </location>
</feature>
<dbReference type="Proteomes" id="UP000245624">
    <property type="component" value="Unassembled WGS sequence"/>
</dbReference>